<dbReference type="InterPro" id="IPR020287">
    <property type="entry name" value="Tail_sheath_C"/>
</dbReference>
<dbReference type="AlphaFoldDB" id="A0A1C4VYW1"/>
<proteinExistence type="inferred from homology"/>
<evidence type="ECO:0000313" key="4">
    <source>
        <dbReference type="EMBL" id="SCE89035.1"/>
    </source>
</evidence>
<evidence type="ECO:0000313" key="5">
    <source>
        <dbReference type="Proteomes" id="UP000199629"/>
    </source>
</evidence>
<reference evidence="5" key="1">
    <citation type="submission" date="2016-06" db="EMBL/GenBank/DDBJ databases">
        <authorList>
            <person name="Varghese N."/>
            <person name="Submissions Spin"/>
        </authorList>
    </citation>
    <scope>NUCLEOTIDE SEQUENCE [LARGE SCALE GENOMIC DNA]</scope>
    <source>
        <strain evidence="5">DSM 45246</strain>
    </source>
</reference>
<feature type="domain" description="Tail sheath protein subtilisin-like" evidence="2">
    <location>
        <begin position="245"/>
        <end position="400"/>
    </location>
</feature>
<accession>A0A1C4VYW1</accession>
<gene>
    <name evidence="4" type="ORF">GA0070214_10334</name>
</gene>
<dbReference type="Pfam" id="PF17482">
    <property type="entry name" value="Phage_sheath_1C"/>
    <property type="match status" value="1"/>
</dbReference>
<dbReference type="PANTHER" id="PTHR35861">
    <property type="match status" value="1"/>
</dbReference>
<comment type="similarity">
    <text evidence="1">Belongs to the myoviridae tail sheath protein family.</text>
</comment>
<keyword evidence="5" id="KW-1185">Reference proteome</keyword>
<dbReference type="RefSeq" id="WP_091261581.1">
    <property type="nucleotide sequence ID" value="NZ_FMCS01000003.1"/>
</dbReference>
<dbReference type="Proteomes" id="UP000199629">
    <property type="component" value="Unassembled WGS sequence"/>
</dbReference>
<organism evidence="4 5">
    <name type="scientific">Micromonospora chaiyaphumensis</name>
    <dbReference type="NCBI Taxonomy" id="307119"/>
    <lineage>
        <taxon>Bacteria</taxon>
        <taxon>Bacillati</taxon>
        <taxon>Actinomycetota</taxon>
        <taxon>Actinomycetes</taxon>
        <taxon>Micromonosporales</taxon>
        <taxon>Micromonosporaceae</taxon>
        <taxon>Micromonospora</taxon>
    </lineage>
</organism>
<sequence>MAATLSHPGVYIQEIPGGSRTITGVATAVAAFVGRALRGPVDVPVAISSYAEFERTFGGLWRDSGLGYAVRDFYLNGGNQAVIVRLARDATGAQLDLNGALTLDAVGPGGWGNGLHAEVTHATGEEATTVADQQGVDADELFHLTVREGPAENPVLVETYPNVTLVDGPRRVDTVLAASRLVRVGAAPALPGTGRPDAGGYDVDTTDPAATGTDGTHLTAAEYTDGGALEGTKQGIYALRDADLFTLLCLPPSVPDQALDDAVWADALDFCVRQRAFLLVDPPPTETADTVRTWLGARGLTANGRNGALYFPRVRRPDPLRDGAVREFAPCGAVAGVMARTDAARGVWKAPAGVEAALAGVTGPALALTDGENGNLNPYAVNCLRTFRATGTLVWGARTLRGADVLADEYRYVPVRRLALFLEETLVRATQWVVFEPNDEPLWAQVRASIGGFLQDLFRQGAFQGRTPREAYFVKCDSETTTQYDIDRGVLNILVGFAAVKPAEFVVIGIQQRTAAAAT</sequence>
<dbReference type="InterPro" id="IPR035089">
    <property type="entry name" value="Phage_sheath_subtilisin"/>
</dbReference>
<name>A0A1C4VYW1_9ACTN</name>
<dbReference type="Pfam" id="PF04984">
    <property type="entry name" value="Phage_sheath_1"/>
    <property type="match status" value="1"/>
</dbReference>
<evidence type="ECO:0000259" key="3">
    <source>
        <dbReference type="Pfam" id="PF17482"/>
    </source>
</evidence>
<dbReference type="Gene3D" id="3.40.50.11780">
    <property type="match status" value="2"/>
</dbReference>
<evidence type="ECO:0008006" key="6">
    <source>
        <dbReference type="Google" id="ProtNLM"/>
    </source>
</evidence>
<evidence type="ECO:0000259" key="2">
    <source>
        <dbReference type="Pfam" id="PF04984"/>
    </source>
</evidence>
<protein>
    <recommendedName>
        <fullName evidence="6">Tail sheath protein C-terminal domain-containing protein</fullName>
    </recommendedName>
</protein>
<dbReference type="EMBL" id="FMCS01000003">
    <property type="protein sequence ID" value="SCE89035.1"/>
    <property type="molecule type" value="Genomic_DNA"/>
</dbReference>
<evidence type="ECO:0000256" key="1">
    <source>
        <dbReference type="ARBA" id="ARBA00008005"/>
    </source>
</evidence>
<dbReference type="PANTHER" id="PTHR35861:SF1">
    <property type="entry name" value="PHAGE TAIL SHEATH PROTEIN"/>
    <property type="match status" value="1"/>
</dbReference>
<feature type="domain" description="Tail sheath protein C-terminal" evidence="3">
    <location>
        <begin position="409"/>
        <end position="512"/>
    </location>
</feature>
<dbReference type="InterPro" id="IPR052042">
    <property type="entry name" value="Tail_sheath_structural"/>
</dbReference>